<dbReference type="Proteomes" id="UP000276133">
    <property type="component" value="Unassembled WGS sequence"/>
</dbReference>
<reference evidence="1 2" key="1">
    <citation type="journal article" date="2018" name="Sci. Rep.">
        <title>Genomic signatures of local adaptation to the degree of environmental predictability in rotifers.</title>
        <authorList>
            <person name="Franch-Gras L."/>
            <person name="Hahn C."/>
            <person name="Garcia-Roger E.M."/>
            <person name="Carmona M.J."/>
            <person name="Serra M."/>
            <person name="Gomez A."/>
        </authorList>
    </citation>
    <scope>NUCLEOTIDE SEQUENCE [LARGE SCALE GENOMIC DNA]</scope>
    <source>
        <strain evidence="1">HYR1</strain>
    </source>
</reference>
<evidence type="ECO:0000313" key="1">
    <source>
        <dbReference type="EMBL" id="RNA23205.1"/>
    </source>
</evidence>
<keyword evidence="2" id="KW-1185">Reference proteome</keyword>
<dbReference type="EMBL" id="REGN01003329">
    <property type="protein sequence ID" value="RNA23205.1"/>
    <property type="molecule type" value="Genomic_DNA"/>
</dbReference>
<protein>
    <submittedName>
        <fullName evidence="1">Uncharacterized protein</fullName>
    </submittedName>
</protein>
<proteinExistence type="predicted"/>
<gene>
    <name evidence="1" type="ORF">BpHYR1_006337</name>
</gene>
<name>A0A3M7RIT4_BRAPC</name>
<evidence type="ECO:0000313" key="2">
    <source>
        <dbReference type="Proteomes" id="UP000276133"/>
    </source>
</evidence>
<sequence length="99" mass="11911">MSLSAFWKVCNPIFESISIRIACHTRFQVVIKEPKNKTIFTCCKFTKIYQKETICEPFTIKEKEVKFPIQNRYYDYRNTFFNFNSNFKNYASLVPKLNK</sequence>
<organism evidence="1 2">
    <name type="scientific">Brachionus plicatilis</name>
    <name type="common">Marine rotifer</name>
    <name type="synonym">Brachionus muelleri</name>
    <dbReference type="NCBI Taxonomy" id="10195"/>
    <lineage>
        <taxon>Eukaryota</taxon>
        <taxon>Metazoa</taxon>
        <taxon>Spiralia</taxon>
        <taxon>Gnathifera</taxon>
        <taxon>Rotifera</taxon>
        <taxon>Eurotatoria</taxon>
        <taxon>Monogononta</taxon>
        <taxon>Pseudotrocha</taxon>
        <taxon>Ploima</taxon>
        <taxon>Brachionidae</taxon>
        <taxon>Brachionus</taxon>
    </lineage>
</organism>
<comment type="caution">
    <text evidence="1">The sequence shown here is derived from an EMBL/GenBank/DDBJ whole genome shotgun (WGS) entry which is preliminary data.</text>
</comment>
<accession>A0A3M7RIT4</accession>
<dbReference type="AlphaFoldDB" id="A0A3M7RIT4"/>